<keyword evidence="3" id="KW-1185">Reference proteome</keyword>
<sequence length="193" mass="22372">MDDDICSLFSFNHQLLKKSNKQLTIYRNNQFEIIKDLQGTINFVLQFFNNIILLELTDDDNDNEEINILKFDGNFNSQVILQTKELDTLPLATGGVIILCNEQETTTFIDMMTSRIVTLPSRKQFSLEHIHEILELWLIAEERNTNRDLRRRVSKSNQAVLRLLHPGPNKQLSNLLPELQSITPIFSFVSILL</sequence>
<gene>
    <name evidence="1" type="ORF">HINF_LOCUS11008</name>
    <name evidence="2" type="ORF">HINF_LOCUS6275</name>
</gene>
<evidence type="ECO:0000313" key="3">
    <source>
        <dbReference type="Proteomes" id="UP001642409"/>
    </source>
</evidence>
<reference evidence="2 3" key="2">
    <citation type="submission" date="2024-07" db="EMBL/GenBank/DDBJ databases">
        <authorList>
            <person name="Akdeniz Z."/>
        </authorList>
    </citation>
    <scope>NUCLEOTIDE SEQUENCE [LARGE SCALE GENOMIC DNA]</scope>
</reference>
<organism evidence="1">
    <name type="scientific">Hexamita inflata</name>
    <dbReference type="NCBI Taxonomy" id="28002"/>
    <lineage>
        <taxon>Eukaryota</taxon>
        <taxon>Metamonada</taxon>
        <taxon>Diplomonadida</taxon>
        <taxon>Hexamitidae</taxon>
        <taxon>Hexamitinae</taxon>
        <taxon>Hexamita</taxon>
    </lineage>
</organism>
<proteinExistence type="predicted"/>
<evidence type="ECO:0000313" key="2">
    <source>
        <dbReference type="EMBL" id="CAL5980643.1"/>
    </source>
</evidence>
<dbReference type="Proteomes" id="UP001642409">
    <property type="component" value="Unassembled WGS sequence"/>
</dbReference>
<comment type="caution">
    <text evidence="1">The sequence shown here is derived from an EMBL/GenBank/DDBJ whole genome shotgun (WGS) entry which is preliminary data.</text>
</comment>
<name>A0AA86NPG1_9EUKA</name>
<dbReference type="AlphaFoldDB" id="A0AA86NPG1"/>
<evidence type="ECO:0000313" key="1">
    <source>
        <dbReference type="EMBL" id="CAI9923363.1"/>
    </source>
</evidence>
<protein>
    <submittedName>
        <fullName evidence="2">Hypothetical_protein</fullName>
    </submittedName>
</protein>
<accession>A0AA86NPG1</accession>
<reference evidence="1" key="1">
    <citation type="submission" date="2023-06" db="EMBL/GenBank/DDBJ databases">
        <authorList>
            <person name="Kurt Z."/>
        </authorList>
    </citation>
    <scope>NUCLEOTIDE SEQUENCE</scope>
</reference>
<dbReference type="EMBL" id="CAXDID020000012">
    <property type="protein sequence ID" value="CAL5980643.1"/>
    <property type="molecule type" value="Genomic_DNA"/>
</dbReference>
<dbReference type="EMBL" id="CATOUU010000279">
    <property type="protein sequence ID" value="CAI9923363.1"/>
    <property type="molecule type" value="Genomic_DNA"/>
</dbReference>